<comment type="caution">
    <text evidence="1">The sequence shown here is derived from an EMBL/GenBank/DDBJ whole genome shotgun (WGS) entry which is preliminary data.</text>
</comment>
<reference evidence="1 2" key="1">
    <citation type="submission" date="2014-10" db="EMBL/GenBank/DDBJ databases">
        <title>Draft genome of anammox bacterium scalindua brodae, obtained using differential coverage binning of sequence data from two enrichment reactors.</title>
        <authorList>
            <person name="Speth D.R."/>
            <person name="Russ L."/>
            <person name="Kartal B."/>
            <person name="Op den Camp H.J."/>
            <person name="Dutilh B.E."/>
            <person name="Jetten M.S."/>
        </authorList>
    </citation>
    <scope>NUCLEOTIDE SEQUENCE [LARGE SCALE GENOMIC DNA]</scope>
    <source>
        <strain evidence="1">RU1</strain>
    </source>
</reference>
<dbReference type="EMBL" id="JRYO01000030">
    <property type="protein sequence ID" value="KHE93895.1"/>
    <property type="molecule type" value="Genomic_DNA"/>
</dbReference>
<dbReference type="Proteomes" id="UP000030652">
    <property type="component" value="Unassembled WGS sequence"/>
</dbReference>
<name>A0A0B0ETA7_9BACT</name>
<evidence type="ECO:0000313" key="1">
    <source>
        <dbReference type="EMBL" id="KHE93895.1"/>
    </source>
</evidence>
<organism evidence="1 2">
    <name type="scientific">Candidatus Scalindua brodae</name>
    <dbReference type="NCBI Taxonomy" id="237368"/>
    <lineage>
        <taxon>Bacteria</taxon>
        <taxon>Pseudomonadati</taxon>
        <taxon>Planctomycetota</taxon>
        <taxon>Candidatus Brocadiia</taxon>
        <taxon>Candidatus Brocadiales</taxon>
        <taxon>Candidatus Scalinduaceae</taxon>
        <taxon>Candidatus Scalindua</taxon>
    </lineage>
</organism>
<proteinExistence type="predicted"/>
<evidence type="ECO:0000313" key="2">
    <source>
        <dbReference type="Proteomes" id="UP000030652"/>
    </source>
</evidence>
<gene>
    <name evidence="1" type="ORF">SCABRO_00347</name>
</gene>
<sequence length="51" mass="5927">MEKYIYCILLGIEMIKIFKSKESCPLSCNIQVVKMKTCYYNFPLSEVGITL</sequence>
<protein>
    <submittedName>
        <fullName evidence="1">Uncharacterized protein</fullName>
    </submittedName>
</protein>
<dbReference type="AlphaFoldDB" id="A0A0B0ETA7"/>
<accession>A0A0B0ETA7</accession>